<dbReference type="Gene3D" id="3.30.310.100">
    <property type="entry name" value="YugN-like"/>
    <property type="match status" value="1"/>
</dbReference>
<dbReference type="Proteomes" id="UP000315215">
    <property type="component" value="Chromosome"/>
</dbReference>
<dbReference type="OrthoDB" id="2988890at2"/>
<dbReference type="SUPFAM" id="SSF160755">
    <property type="entry name" value="YugN-like"/>
    <property type="match status" value="1"/>
</dbReference>
<protein>
    <recommendedName>
        <fullName evidence="3">YugN-like family protein</fullName>
    </recommendedName>
</protein>
<evidence type="ECO:0008006" key="3">
    <source>
        <dbReference type="Google" id="ProtNLM"/>
    </source>
</evidence>
<organism evidence="1 2">
    <name type="scientific">Radiobacillus deserti</name>
    <dbReference type="NCBI Taxonomy" id="2594883"/>
    <lineage>
        <taxon>Bacteria</taxon>
        <taxon>Bacillati</taxon>
        <taxon>Bacillota</taxon>
        <taxon>Bacilli</taxon>
        <taxon>Bacillales</taxon>
        <taxon>Bacillaceae</taxon>
        <taxon>Radiobacillus</taxon>
    </lineage>
</organism>
<dbReference type="EMBL" id="CP041666">
    <property type="protein sequence ID" value="QDP40950.1"/>
    <property type="molecule type" value="Genomic_DNA"/>
</dbReference>
<gene>
    <name evidence="1" type="ORF">FN924_12585</name>
</gene>
<dbReference type="InterPro" id="IPR014967">
    <property type="entry name" value="Uncharacterised_YugN-like"/>
</dbReference>
<evidence type="ECO:0000313" key="2">
    <source>
        <dbReference type="Proteomes" id="UP000315215"/>
    </source>
</evidence>
<keyword evidence="2" id="KW-1185">Reference proteome</keyword>
<accession>A0A516KHS1</accession>
<dbReference type="Pfam" id="PF08868">
    <property type="entry name" value="YugN"/>
    <property type="match status" value="1"/>
</dbReference>
<dbReference type="AlphaFoldDB" id="A0A516KHS1"/>
<reference evidence="1 2" key="1">
    <citation type="submission" date="2019-07" db="EMBL/GenBank/DDBJ databases">
        <authorList>
            <person name="Li J."/>
        </authorList>
    </citation>
    <scope>NUCLEOTIDE SEQUENCE [LARGE SCALE GENOMIC DNA]</scope>
    <source>
        <strain evidence="1 2">TKL69</strain>
    </source>
</reference>
<sequence>MIPIASSLENKVFSLYELEKQLKPLGYVIGGNWDYDEGAFDYQMADEDGYEYLRIPFKVESGMLDSPGATVRLGSPFVLAHIYQDGVDDHADNGALQGMINQFQSPVDSDADISEKYVNRGKKLIKQLENMLV</sequence>
<dbReference type="KEGG" id="aqt:FN924_12585"/>
<name>A0A516KHS1_9BACI</name>
<dbReference type="InterPro" id="IPR036491">
    <property type="entry name" value="YugN-like_sf"/>
</dbReference>
<dbReference type="RefSeq" id="WP_143895009.1">
    <property type="nucleotide sequence ID" value="NZ_CP041666.1"/>
</dbReference>
<proteinExistence type="predicted"/>
<evidence type="ECO:0000313" key="1">
    <source>
        <dbReference type="EMBL" id="QDP40950.1"/>
    </source>
</evidence>